<dbReference type="InterPro" id="IPR036950">
    <property type="entry name" value="PBP_transglycosylase"/>
</dbReference>
<dbReference type="InterPro" id="IPR012338">
    <property type="entry name" value="Beta-lactam/transpept-like"/>
</dbReference>
<keyword evidence="7" id="KW-0808">Transferase</keyword>
<dbReference type="STRING" id="314271.RB2654_18943"/>
<evidence type="ECO:0000256" key="8">
    <source>
        <dbReference type="ARBA" id="ARBA00022801"/>
    </source>
</evidence>
<comment type="similarity">
    <text evidence="2">In the C-terminal section; belongs to the transpeptidase family.</text>
</comment>
<accession>A3V9U9</accession>
<dbReference type="Gene3D" id="1.10.3810.10">
    <property type="entry name" value="Biosynthetic peptidoglycan transglycosylase-like"/>
    <property type="match status" value="1"/>
</dbReference>
<dbReference type="GO" id="GO:0008658">
    <property type="term" value="F:penicillin binding"/>
    <property type="evidence" value="ECO:0007669"/>
    <property type="project" value="InterPro"/>
</dbReference>
<dbReference type="GO" id="GO:0009252">
    <property type="term" value="P:peptidoglycan biosynthetic process"/>
    <property type="evidence" value="ECO:0007669"/>
    <property type="project" value="UniProtKB-UniPathway"/>
</dbReference>
<keyword evidence="16" id="KW-0472">Membrane</keyword>
<evidence type="ECO:0000256" key="10">
    <source>
        <dbReference type="ARBA" id="ARBA00022984"/>
    </source>
</evidence>
<keyword evidence="4" id="KW-0121">Carboxypeptidase</keyword>
<evidence type="ECO:0000256" key="9">
    <source>
        <dbReference type="ARBA" id="ARBA00022960"/>
    </source>
</evidence>
<evidence type="ECO:0000256" key="12">
    <source>
        <dbReference type="ARBA" id="ARBA00023316"/>
    </source>
</evidence>
<feature type="domain" description="Penicillin-binding protein transpeptidase" evidence="17">
    <location>
        <begin position="351"/>
        <end position="613"/>
    </location>
</feature>
<dbReference type="Gene3D" id="3.40.710.10">
    <property type="entry name" value="DD-peptidase/beta-lactamase superfamily"/>
    <property type="match status" value="1"/>
</dbReference>
<keyword evidence="5" id="KW-0645">Protease</keyword>
<evidence type="ECO:0000256" key="1">
    <source>
        <dbReference type="ARBA" id="ARBA00004752"/>
    </source>
</evidence>
<evidence type="ECO:0000256" key="2">
    <source>
        <dbReference type="ARBA" id="ARBA00007090"/>
    </source>
</evidence>
<keyword evidence="8" id="KW-0378">Hydrolase</keyword>
<reference evidence="19 20" key="1">
    <citation type="journal article" date="2010" name="J. Bacteriol.">
        <title>Genome sequences of Pelagibaca bermudensis HTCC2601T and Maritimibacter alkaliphilus HTCC2654T, the type strains of two marine Roseobacter genera.</title>
        <authorList>
            <person name="Thrash J.C."/>
            <person name="Cho J.C."/>
            <person name="Ferriera S."/>
            <person name="Johnson J."/>
            <person name="Vergin K.L."/>
            <person name="Giovannoni S.J."/>
        </authorList>
    </citation>
    <scope>NUCLEOTIDE SEQUENCE [LARGE SCALE GENOMIC DNA]</scope>
    <source>
        <strain evidence="19 20">HTCC2654</strain>
    </source>
</reference>
<evidence type="ECO:0000259" key="17">
    <source>
        <dbReference type="Pfam" id="PF00905"/>
    </source>
</evidence>
<evidence type="ECO:0000256" key="15">
    <source>
        <dbReference type="SAM" id="MobiDB-lite"/>
    </source>
</evidence>
<proteinExistence type="inferred from homology"/>
<evidence type="ECO:0000313" key="20">
    <source>
        <dbReference type="Proteomes" id="UP000002931"/>
    </source>
</evidence>
<evidence type="ECO:0000256" key="5">
    <source>
        <dbReference type="ARBA" id="ARBA00022670"/>
    </source>
</evidence>
<dbReference type="SUPFAM" id="SSF53955">
    <property type="entry name" value="Lysozyme-like"/>
    <property type="match status" value="1"/>
</dbReference>
<evidence type="ECO:0000256" key="7">
    <source>
        <dbReference type="ARBA" id="ARBA00022679"/>
    </source>
</evidence>
<keyword evidence="12" id="KW-0961">Cell wall biogenesis/degradation</keyword>
<comment type="similarity">
    <text evidence="3">In the N-terminal section; belongs to the glycosyltransferase 51 family.</text>
</comment>
<gene>
    <name evidence="19" type="ORF">RB2654_18943</name>
</gene>
<keyword evidence="11" id="KW-0511">Multifunctional enzyme</keyword>
<dbReference type="GO" id="GO:0006508">
    <property type="term" value="P:proteolysis"/>
    <property type="evidence" value="ECO:0007669"/>
    <property type="project" value="UniProtKB-KW"/>
</dbReference>
<evidence type="ECO:0000256" key="3">
    <source>
        <dbReference type="ARBA" id="ARBA00007739"/>
    </source>
</evidence>
<keyword evidence="16" id="KW-1133">Transmembrane helix</keyword>
<comment type="pathway">
    <text evidence="1">Cell wall biogenesis; peptidoglycan biosynthesis.</text>
</comment>
<evidence type="ECO:0000313" key="19">
    <source>
        <dbReference type="EMBL" id="EAQ14690.1"/>
    </source>
</evidence>
<dbReference type="GO" id="GO:0030288">
    <property type="term" value="C:outer membrane-bounded periplasmic space"/>
    <property type="evidence" value="ECO:0007669"/>
    <property type="project" value="TreeGrafter"/>
</dbReference>
<comment type="catalytic activity">
    <reaction evidence="14">
        <text>[GlcNAc-(1-&gt;4)-Mur2Ac(oyl-L-Ala-gamma-D-Glu-L-Lys-D-Ala-D-Ala)](n)-di-trans,octa-cis-undecaprenyl diphosphate + beta-D-GlcNAc-(1-&gt;4)-Mur2Ac(oyl-L-Ala-gamma-D-Glu-L-Lys-D-Ala-D-Ala)-di-trans,octa-cis-undecaprenyl diphosphate = [GlcNAc-(1-&gt;4)-Mur2Ac(oyl-L-Ala-gamma-D-Glu-L-Lys-D-Ala-D-Ala)](n+1)-di-trans,octa-cis-undecaprenyl diphosphate + di-trans,octa-cis-undecaprenyl diphosphate + H(+)</text>
        <dbReference type="Rhea" id="RHEA:23708"/>
        <dbReference type="Rhea" id="RHEA-COMP:9602"/>
        <dbReference type="Rhea" id="RHEA-COMP:9603"/>
        <dbReference type="ChEBI" id="CHEBI:15378"/>
        <dbReference type="ChEBI" id="CHEBI:58405"/>
        <dbReference type="ChEBI" id="CHEBI:60033"/>
        <dbReference type="ChEBI" id="CHEBI:78435"/>
        <dbReference type="EC" id="2.4.99.28"/>
    </reaction>
</comment>
<dbReference type="InterPro" id="IPR050396">
    <property type="entry name" value="Glycosyltr_51/Transpeptidase"/>
</dbReference>
<dbReference type="AlphaFoldDB" id="A3V9U9"/>
<keyword evidence="20" id="KW-1185">Reference proteome</keyword>
<feature type="transmembrane region" description="Helical" evidence="16">
    <location>
        <begin position="51"/>
        <end position="71"/>
    </location>
</feature>
<feature type="region of interest" description="Disordered" evidence="15">
    <location>
        <begin position="1"/>
        <end position="48"/>
    </location>
</feature>
<feature type="domain" description="Glycosyl transferase family 51" evidence="18">
    <location>
        <begin position="105"/>
        <end position="268"/>
    </location>
</feature>
<dbReference type="GO" id="GO:0008360">
    <property type="term" value="P:regulation of cell shape"/>
    <property type="evidence" value="ECO:0007669"/>
    <property type="project" value="UniProtKB-KW"/>
</dbReference>
<dbReference type="InterPro" id="IPR023346">
    <property type="entry name" value="Lysozyme-like_dom_sf"/>
</dbReference>
<evidence type="ECO:0000256" key="13">
    <source>
        <dbReference type="ARBA" id="ARBA00034000"/>
    </source>
</evidence>
<dbReference type="GO" id="GO:0009002">
    <property type="term" value="F:serine-type D-Ala-D-Ala carboxypeptidase activity"/>
    <property type="evidence" value="ECO:0007669"/>
    <property type="project" value="UniProtKB-EC"/>
</dbReference>
<evidence type="ECO:0000256" key="4">
    <source>
        <dbReference type="ARBA" id="ARBA00022645"/>
    </source>
</evidence>
<organism evidence="19 20">
    <name type="scientific">Maritimibacter alkaliphilus HTCC2654</name>
    <dbReference type="NCBI Taxonomy" id="314271"/>
    <lineage>
        <taxon>Bacteria</taxon>
        <taxon>Pseudomonadati</taxon>
        <taxon>Pseudomonadota</taxon>
        <taxon>Alphaproteobacteria</taxon>
        <taxon>Rhodobacterales</taxon>
        <taxon>Roseobacteraceae</taxon>
        <taxon>Maritimibacter</taxon>
    </lineage>
</organism>
<dbReference type="Pfam" id="PF00912">
    <property type="entry name" value="Transgly"/>
    <property type="match status" value="1"/>
</dbReference>
<dbReference type="HOGENOM" id="CLU_006354_2_7_5"/>
<dbReference type="NCBIfam" id="TIGR02074">
    <property type="entry name" value="PBP_1a_fam"/>
    <property type="match status" value="1"/>
</dbReference>
<name>A3V9U9_9RHOB</name>
<protein>
    <submittedName>
        <fullName evidence="19">Putative MrcB penicillin binding protein B</fullName>
    </submittedName>
</protein>
<dbReference type="PANTHER" id="PTHR32282">
    <property type="entry name" value="BINDING PROTEIN TRANSPEPTIDASE, PUTATIVE-RELATED"/>
    <property type="match status" value="1"/>
</dbReference>
<keyword evidence="16" id="KW-0812">Transmembrane</keyword>
<comment type="catalytic activity">
    <reaction evidence="13">
        <text>Preferential cleavage: (Ac)2-L-Lys-D-Ala-|-D-Ala. Also transpeptidation of peptidyl-alanyl moieties that are N-acyl substituents of D-alanine.</text>
        <dbReference type="EC" id="3.4.16.4"/>
    </reaction>
</comment>
<dbReference type="OrthoDB" id="9766909at2"/>
<dbReference type="EMBL" id="AAMT01000001">
    <property type="protein sequence ID" value="EAQ14690.1"/>
    <property type="molecule type" value="Genomic_DNA"/>
</dbReference>
<keyword evidence="10" id="KW-0573">Peptidoglycan synthesis</keyword>
<dbReference type="Pfam" id="PF00905">
    <property type="entry name" value="Transpeptidase"/>
    <property type="match status" value="1"/>
</dbReference>
<dbReference type="RefSeq" id="WP_008334486.1">
    <property type="nucleotide sequence ID" value="NZ_CH902578.1"/>
</dbReference>
<keyword evidence="9" id="KW-0133">Cell shape</keyword>
<dbReference type="Proteomes" id="UP000002931">
    <property type="component" value="Unassembled WGS sequence"/>
</dbReference>
<comment type="caution">
    <text evidence="19">The sequence shown here is derived from an EMBL/GenBank/DDBJ whole genome shotgun (WGS) entry which is preliminary data.</text>
</comment>
<evidence type="ECO:0000256" key="14">
    <source>
        <dbReference type="ARBA" id="ARBA00049902"/>
    </source>
</evidence>
<evidence type="ECO:0000256" key="16">
    <source>
        <dbReference type="SAM" id="Phobius"/>
    </source>
</evidence>
<dbReference type="eggNOG" id="COG0744">
    <property type="taxonomic scope" value="Bacteria"/>
</dbReference>
<dbReference type="GO" id="GO:0071555">
    <property type="term" value="P:cell wall organization"/>
    <property type="evidence" value="ECO:0007669"/>
    <property type="project" value="UniProtKB-KW"/>
</dbReference>
<dbReference type="UniPathway" id="UPA00219"/>
<sequence length="727" mass="76957">MSDHHNTAANWARELGRRTGRVFRGGPGPATDDGDERRERPGRRPSRRKRIAIGAGTLALCALLVGGAYVFTLSDLDRYEVNTETVLQFEDSKGGPLMLRGEIPSAYVTLDEMPAHLAEAVVAIEDRRFFSHGGIDPRSVGRAVMANASAGEIVEGGSTISQQLIKISYLEPERTWRRKFHEALLTLSLERRYSKEDILERYMNAVYLGSGARGMGAASKVYFGKPVSELTLAESAALAATIQLPSAVNLYSDPEALKSRAVQTIRNMRADGKIDATEANAAVAELTVMQPTQAKGSYGGWFADVVAAQTETLADRFDQPGSVRTTLDPDMQAQAEAAVNKVLAGTPHQAALVALDPEGRVVAMVGGRDYADSQFNRATQAQRQPGSTFKTFVYMTALAEGMSPDDVIEDAPVEIDGYTPDNFDGRFHGRVTLTTAFANSFNAAAVNLGQAVGLDNVAATARALGLDAEVSATPSLALGASEVTLLDLTEAYAGIATGRMPFKSHFVEGITAGQTGEYFPFDWQDPAPSAMSEKLDPVREQIAGMLRATVTDGTGKAVAGVPGAVGKTGTSQNFRDAWFVGWGNGHVVGVWVGNDDNSPMEGVTGGSLPAQIWAAFLEGAGGDAQTGTVAQDPAPEVVAREGQPQDVAPAADADALRDVIAGITRTGEIDGQALERAVRGLLNQGGAATAQAGSCNVASCDRAYRSFRASDCTYQPYGGGPRKLCTR</sequence>
<evidence type="ECO:0000259" key="18">
    <source>
        <dbReference type="Pfam" id="PF00912"/>
    </source>
</evidence>
<keyword evidence="6" id="KW-0328">Glycosyltransferase</keyword>
<evidence type="ECO:0000256" key="11">
    <source>
        <dbReference type="ARBA" id="ARBA00023268"/>
    </source>
</evidence>
<dbReference type="InterPro" id="IPR001460">
    <property type="entry name" value="PCN-bd_Tpept"/>
</dbReference>
<dbReference type="PANTHER" id="PTHR32282:SF33">
    <property type="entry name" value="PEPTIDOGLYCAN GLYCOSYLTRANSFERASE"/>
    <property type="match status" value="1"/>
</dbReference>
<dbReference type="FunFam" id="1.10.3810.10:FF:000001">
    <property type="entry name" value="Penicillin-binding protein 1A"/>
    <property type="match status" value="1"/>
</dbReference>
<evidence type="ECO:0000256" key="6">
    <source>
        <dbReference type="ARBA" id="ARBA00022676"/>
    </source>
</evidence>
<dbReference type="InterPro" id="IPR001264">
    <property type="entry name" value="Glyco_trans_51"/>
</dbReference>
<dbReference type="SUPFAM" id="SSF56601">
    <property type="entry name" value="beta-lactamase/transpeptidase-like"/>
    <property type="match status" value="1"/>
</dbReference>
<dbReference type="GO" id="GO:0008955">
    <property type="term" value="F:peptidoglycan glycosyltransferase activity"/>
    <property type="evidence" value="ECO:0007669"/>
    <property type="project" value="UniProtKB-EC"/>
</dbReference>